<proteinExistence type="inferred from homology"/>
<evidence type="ECO:0000259" key="3">
    <source>
        <dbReference type="Pfam" id="PF00144"/>
    </source>
</evidence>
<dbReference type="PANTHER" id="PTHR46825">
    <property type="entry name" value="D-ALANYL-D-ALANINE-CARBOXYPEPTIDASE/ENDOPEPTIDASE AMPH"/>
    <property type="match status" value="1"/>
</dbReference>
<dbReference type="Gene3D" id="3.40.710.10">
    <property type="entry name" value="DD-peptidase/beta-lactamase superfamily"/>
    <property type="match status" value="1"/>
</dbReference>
<dbReference type="InterPro" id="IPR001466">
    <property type="entry name" value="Beta-lactam-related"/>
</dbReference>
<dbReference type="PANTHER" id="PTHR46825:SF9">
    <property type="entry name" value="BETA-LACTAMASE-RELATED DOMAIN-CONTAINING PROTEIN"/>
    <property type="match status" value="1"/>
</dbReference>
<dbReference type="RefSeq" id="XP_047779603.1">
    <property type="nucleotide sequence ID" value="XM_047920470.1"/>
</dbReference>
<sequence length="619" mass="68219">MARQTAKFLVALLPAIVGLTLLPLSRYPATATFWRSATPSSEHPFVDEGRWAITPEIDAYARKVLEAEGVPGLSIAAVRLSEAGEVQTDWTAWGRMTEDGEPATADTLYNIGSCSKAFLVTALGLLMEDYALGRNVTALPRGMEQFNWETKIREMFDTQSPLIFADPWARSQASLLDVLSHMSGIGRRSLSCSQEFVYSDMDSPTSVLQRVEHLRPAYELRERFSYTNIFYTITAHVIATYSGISYESFVIDRIFAPLGMTSTTYAHAEAIANGRLSHSFTTTGRRVPFWLGNNATTAWAGPAGIMSNVVDMSKWLATLLNGGIKPRTNTTIIPLSVYEEMTTARAVVFGAPRHPYLTIEGYGMGWERQSFQGHDVVSHTGRMPAHLSEVFFLPSDRLGVVALSNGDLPQEAYHKIAMRVIEDALALPHIADPDEQPPQNDTSTQDEPHTDSENATVVLSASLARYAGTYANPAYGNFTLCAPTTTSAYCARVLADFAACDELHPHPALYGAYPRFISSHVRLTPNPTERPPRSEDLVCRESVDMWDLEFTSLFPQGYGRNATPFVHRVLGGMAMDVRCAVHAGVVAGCGIFNVTSDAERMLREGIVSEVADVWFRRIH</sequence>
<dbReference type="Pfam" id="PF00144">
    <property type="entry name" value="Beta-lactamase"/>
    <property type="match status" value="1"/>
</dbReference>
<dbReference type="InterPro" id="IPR012338">
    <property type="entry name" value="Beta-lactam/transpept-like"/>
</dbReference>
<feature type="domain" description="Beta-lactamase-related" evidence="3">
    <location>
        <begin position="58"/>
        <end position="417"/>
    </location>
</feature>
<comment type="caution">
    <text evidence="4">The sequence shown here is derived from an EMBL/GenBank/DDBJ whole genome shotgun (WGS) entry which is preliminary data.</text>
</comment>
<name>A0ABQ8KIA2_9APHY</name>
<protein>
    <submittedName>
        <fullName evidence="4">Beta-lactamase/transpeptidase-like protein</fullName>
    </submittedName>
</protein>
<dbReference type="InterPro" id="IPR050491">
    <property type="entry name" value="AmpC-like"/>
</dbReference>
<accession>A0ABQ8KIA2</accession>
<evidence type="ECO:0000313" key="4">
    <source>
        <dbReference type="EMBL" id="KAH9837565.1"/>
    </source>
</evidence>
<dbReference type="EMBL" id="JADCUA010000008">
    <property type="protein sequence ID" value="KAH9837565.1"/>
    <property type="molecule type" value="Genomic_DNA"/>
</dbReference>
<dbReference type="GeneID" id="72001202"/>
<evidence type="ECO:0000256" key="2">
    <source>
        <dbReference type="SAM" id="MobiDB-lite"/>
    </source>
</evidence>
<organism evidence="4 5">
    <name type="scientific">Rhodofomes roseus</name>
    <dbReference type="NCBI Taxonomy" id="34475"/>
    <lineage>
        <taxon>Eukaryota</taxon>
        <taxon>Fungi</taxon>
        <taxon>Dikarya</taxon>
        <taxon>Basidiomycota</taxon>
        <taxon>Agaricomycotina</taxon>
        <taxon>Agaricomycetes</taxon>
        <taxon>Polyporales</taxon>
        <taxon>Rhodofomes</taxon>
    </lineage>
</organism>
<evidence type="ECO:0000313" key="5">
    <source>
        <dbReference type="Proteomes" id="UP000814176"/>
    </source>
</evidence>
<comment type="similarity">
    <text evidence="1">Belongs to the peptidase S12 family.</text>
</comment>
<keyword evidence="5" id="KW-1185">Reference proteome</keyword>
<gene>
    <name evidence="4" type="ORF">C8Q71DRAFT_705883</name>
</gene>
<reference evidence="4 5" key="1">
    <citation type="journal article" date="2021" name="Environ. Microbiol.">
        <title>Gene family expansions and transcriptome signatures uncover fungal adaptations to wood decay.</title>
        <authorList>
            <person name="Hage H."/>
            <person name="Miyauchi S."/>
            <person name="Viragh M."/>
            <person name="Drula E."/>
            <person name="Min B."/>
            <person name="Chaduli D."/>
            <person name="Navarro D."/>
            <person name="Favel A."/>
            <person name="Norest M."/>
            <person name="Lesage-Meessen L."/>
            <person name="Balint B."/>
            <person name="Merenyi Z."/>
            <person name="de Eugenio L."/>
            <person name="Morin E."/>
            <person name="Martinez A.T."/>
            <person name="Baldrian P."/>
            <person name="Stursova M."/>
            <person name="Martinez M.J."/>
            <person name="Novotny C."/>
            <person name="Magnuson J.K."/>
            <person name="Spatafora J.W."/>
            <person name="Maurice S."/>
            <person name="Pangilinan J."/>
            <person name="Andreopoulos W."/>
            <person name="LaButti K."/>
            <person name="Hundley H."/>
            <person name="Na H."/>
            <person name="Kuo A."/>
            <person name="Barry K."/>
            <person name="Lipzen A."/>
            <person name="Henrissat B."/>
            <person name="Riley R."/>
            <person name="Ahrendt S."/>
            <person name="Nagy L.G."/>
            <person name="Grigoriev I.V."/>
            <person name="Martin F."/>
            <person name="Rosso M.N."/>
        </authorList>
    </citation>
    <scope>NUCLEOTIDE SEQUENCE [LARGE SCALE GENOMIC DNA]</scope>
    <source>
        <strain evidence="4 5">CIRM-BRFM 1785</strain>
    </source>
</reference>
<dbReference type="Proteomes" id="UP000814176">
    <property type="component" value="Unassembled WGS sequence"/>
</dbReference>
<evidence type="ECO:0000256" key="1">
    <source>
        <dbReference type="ARBA" id="ARBA00038215"/>
    </source>
</evidence>
<feature type="region of interest" description="Disordered" evidence="2">
    <location>
        <begin position="430"/>
        <end position="453"/>
    </location>
</feature>
<dbReference type="SUPFAM" id="SSF56601">
    <property type="entry name" value="beta-lactamase/transpeptidase-like"/>
    <property type="match status" value="1"/>
</dbReference>